<reference evidence="2 3" key="1">
    <citation type="submission" date="2020-03" db="EMBL/GenBank/DDBJ databases">
        <title>Genomic Encyclopedia of Type Strains, Phase IV (KMG-IV): sequencing the most valuable type-strain genomes for metagenomic binning, comparative biology and taxonomic classification.</title>
        <authorList>
            <person name="Goeker M."/>
        </authorList>
    </citation>
    <scope>NUCLEOTIDE SEQUENCE [LARGE SCALE GENOMIC DNA]</scope>
    <source>
        <strain evidence="2 3">DSM 27651</strain>
    </source>
</reference>
<comment type="caution">
    <text evidence="2">The sequence shown here is derived from an EMBL/GenBank/DDBJ whole genome shotgun (WGS) entry which is preliminary data.</text>
</comment>
<keyword evidence="3" id="KW-1185">Reference proteome</keyword>
<proteinExistence type="predicted"/>
<dbReference type="RefSeq" id="WP_167953911.1">
    <property type="nucleotide sequence ID" value="NZ_JAATJE010000001.1"/>
</dbReference>
<gene>
    <name evidence="2" type="ORF">GGR88_001477</name>
</gene>
<dbReference type="InterPro" id="IPR007296">
    <property type="entry name" value="DUF403"/>
</dbReference>
<dbReference type="PANTHER" id="PTHR34595">
    <property type="entry name" value="BLR5612 PROTEIN"/>
    <property type="match status" value="1"/>
</dbReference>
<dbReference type="EMBL" id="JAATJE010000001">
    <property type="protein sequence ID" value="NJC34003.1"/>
    <property type="molecule type" value="Genomic_DNA"/>
</dbReference>
<dbReference type="Proteomes" id="UP000734218">
    <property type="component" value="Unassembled WGS sequence"/>
</dbReference>
<evidence type="ECO:0000259" key="1">
    <source>
        <dbReference type="Pfam" id="PF04168"/>
    </source>
</evidence>
<protein>
    <submittedName>
        <fullName evidence="2">Alpha-E superfamily protein</fullName>
    </submittedName>
</protein>
<evidence type="ECO:0000313" key="3">
    <source>
        <dbReference type="Proteomes" id="UP000734218"/>
    </source>
</evidence>
<name>A0ABX0XKX0_9SPHN</name>
<feature type="domain" description="DUF403" evidence="1">
    <location>
        <begin position="1"/>
        <end position="311"/>
    </location>
</feature>
<dbReference type="PANTHER" id="PTHR34595:SF7">
    <property type="entry name" value="SLL1039 PROTEIN"/>
    <property type="match status" value="1"/>
</dbReference>
<evidence type="ECO:0000313" key="2">
    <source>
        <dbReference type="EMBL" id="NJC34003.1"/>
    </source>
</evidence>
<dbReference type="InterPro" id="IPR051680">
    <property type="entry name" value="ATP-dep_Glu-Cys_Ligase-2"/>
</dbReference>
<sequence length="312" mass="34817">MLSRAASNLFWLGRYMERADFVVRLLDATLRLAALPSSHDDAAEVWTSALKAAGADGWKTADGELDEDATLQHMALAGDNPSSIRSCLERARANARAVRTALTIDAWEAINAAYHDVQKLRDQPATRASAGAILDMVKRSLHALDGALHRSMLRSDSLWFIRLGAAIERADNTARILEVKYHLLLPSDERVGGGLDHFQWATILRTVSALTAYRWIYRQSVKPWLVADLLIMQRQAPRSLIASYGDAVRHLDLLAAESGRRGPADRIGHATLDWLESSKTERIFADGLHEFLQRFLAENHRLGRAVAEQYLF</sequence>
<dbReference type="Pfam" id="PF04168">
    <property type="entry name" value="Alpha-E"/>
    <property type="match status" value="1"/>
</dbReference>
<accession>A0ABX0XKX0</accession>
<organism evidence="2 3">
    <name type="scientific">Sphingomonas jejuensis</name>
    <dbReference type="NCBI Taxonomy" id="904715"/>
    <lineage>
        <taxon>Bacteria</taxon>
        <taxon>Pseudomonadati</taxon>
        <taxon>Pseudomonadota</taxon>
        <taxon>Alphaproteobacteria</taxon>
        <taxon>Sphingomonadales</taxon>
        <taxon>Sphingomonadaceae</taxon>
        <taxon>Sphingomonas</taxon>
    </lineage>
</organism>